<keyword evidence="1" id="KW-0175">Coiled coil</keyword>
<name>A0A8S5URY7_9CAUD</name>
<evidence type="ECO:0000313" key="2">
    <source>
        <dbReference type="EMBL" id="DAF97134.1"/>
    </source>
</evidence>
<accession>A0A8S5URY7</accession>
<protein>
    <submittedName>
        <fullName evidence="2">Speriolin N terminus</fullName>
    </submittedName>
</protein>
<evidence type="ECO:0000256" key="1">
    <source>
        <dbReference type="SAM" id="Coils"/>
    </source>
</evidence>
<reference evidence="2" key="1">
    <citation type="journal article" date="2021" name="Proc. Natl. Acad. Sci. U.S.A.">
        <title>A Catalog of Tens of Thousands of Viruses from Human Metagenomes Reveals Hidden Associations with Chronic Diseases.</title>
        <authorList>
            <person name="Tisza M.J."/>
            <person name="Buck C.B."/>
        </authorList>
    </citation>
    <scope>NUCLEOTIDE SEQUENCE</scope>
    <source>
        <strain evidence="2">Cthae16</strain>
    </source>
</reference>
<feature type="coiled-coil region" evidence="1">
    <location>
        <begin position="20"/>
        <end position="47"/>
    </location>
</feature>
<sequence length="65" mass="7722">MIYIWCMTLTLWLTCTAWLLIDTRHRLEAVEDENSELKMQVRMLQSRAKYGKDVMPNMTGVTRTK</sequence>
<dbReference type="EMBL" id="BK016126">
    <property type="protein sequence ID" value="DAF97134.1"/>
    <property type="molecule type" value="Genomic_DNA"/>
</dbReference>
<proteinExistence type="predicted"/>
<organism evidence="2">
    <name type="scientific">Siphoviridae sp. cthae16</name>
    <dbReference type="NCBI Taxonomy" id="2825617"/>
    <lineage>
        <taxon>Viruses</taxon>
        <taxon>Duplodnaviria</taxon>
        <taxon>Heunggongvirae</taxon>
        <taxon>Uroviricota</taxon>
        <taxon>Caudoviricetes</taxon>
    </lineage>
</organism>